<dbReference type="PROSITE" id="PS51318">
    <property type="entry name" value="TAT"/>
    <property type="match status" value="1"/>
</dbReference>
<evidence type="ECO:0000313" key="1">
    <source>
        <dbReference type="EMBL" id="EHJ60542.1"/>
    </source>
</evidence>
<dbReference type="EMBL" id="AGFM01000037">
    <property type="protein sequence ID" value="EHJ60542.1"/>
    <property type="molecule type" value="Genomic_DNA"/>
</dbReference>
<organism evidence="1 2">
    <name type="scientific">Novosphingobium pentaromativorans US6-1</name>
    <dbReference type="NCBI Taxonomy" id="1088721"/>
    <lineage>
        <taxon>Bacteria</taxon>
        <taxon>Pseudomonadati</taxon>
        <taxon>Pseudomonadota</taxon>
        <taxon>Alphaproteobacteria</taxon>
        <taxon>Sphingomonadales</taxon>
        <taxon>Sphingomonadaceae</taxon>
        <taxon>Novosphingobium</taxon>
    </lineage>
</organism>
<dbReference type="AlphaFoldDB" id="G6EDQ4"/>
<comment type="caution">
    <text evidence="1">The sequence shown here is derived from an EMBL/GenBank/DDBJ whole genome shotgun (WGS) entry which is preliminary data.</text>
</comment>
<evidence type="ECO:0000313" key="2">
    <source>
        <dbReference type="Proteomes" id="UP000004030"/>
    </source>
</evidence>
<name>G6EDQ4_9SPHN</name>
<proteinExistence type="predicted"/>
<protein>
    <submittedName>
        <fullName evidence="1">Twin-arginine translocation pathway signal</fullName>
    </submittedName>
</protein>
<keyword evidence="2" id="KW-1185">Reference proteome</keyword>
<dbReference type="PANTHER" id="PTHR38477">
    <property type="entry name" value="HYPOTHETICAL EXPORTED PROTEIN"/>
    <property type="match status" value="1"/>
</dbReference>
<dbReference type="PANTHER" id="PTHR38477:SF1">
    <property type="entry name" value="MUREIN L,D-TRANSPEPTIDASE CATALYTIC DOMAIN FAMILY PROTEIN"/>
    <property type="match status" value="1"/>
</dbReference>
<gene>
    <name evidence="1" type="ORF">NSU_2475</name>
</gene>
<reference evidence="1 2" key="1">
    <citation type="journal article" date="2012" name="J. Bacteriol.">
        <title>Genome sequence of benzo(a)pyrene-degrading bacterium Novosphingobium pentaromativorans US6-1.</title>
        <authorList>
            <person name="Luo Y.R."/>
            <person name="Kang S.G."/>
            <person name="Kim S.J."/>
            <person name="Kim M.R."/>
            <person name="Li N."/>
            <person name="Lee J.H."/>
            <person name="Kwon K.K."/>
        </authorList>
    </citation>
    <scope>NUCLEOTIDE SEQUENCE [LARGE SCALE GENOMIC DNA]</scope>
    <source>
        <strain evidence="1 2">US6-1</strain>
    </source>
</reference>
<dbReference type="eggNOG" id="COG1376">
    <property type="taxonomic scope" value="Bacteria"/>
</dbReference>
<dbReference type="InterPro" id="IPR032676">
    <property type="entry name" value="YkuD_2"/>
</dbReference>
<dbReference type="Pfam" id="PF13645">
    <property type="entry name" value="YkuD_2"/>
    <property type="match status" value="1"/>
</dbReference>
<dbReference type="InterPro" id="IPR006311">
    <property type="entry name" value="TAT_signal"/>
</dbReference>
<dbReference type="PATRIC" id="fig|1088721.3.peg.2445"/>
<dbReference type="STRING" id="1088721.JI59_07705"/>
<sequence>MKRSAGPPRPRVGKLRSRLELAAGKRYIDRMVLKLGRREVIKGAIAAGAGIVLPGRALAVDAAASSLTPYERKIMDVASRQAERVGNKVWRTDLVGIADFAQPSWKPRLHFANIEAGTVRSFLLAHGKGSDPEHSGWLQRFSNTPGSEATSRGAFLTCEWYKGKYGTSIRLVGLDEDNSMALQRAIVMHPAWYVDQSMIDKWGKLGRSEGCFAMSNSNFNEALWHLSGGRLLYADRIGEDEAWAASPQFSEPEG</sequence>
<dbReference type="Proteomes" id="UP000004030">
    <property type="component" value="Unassembled WGS sequence"/>
</dbReference>
<accession>G6EDQ4</accession>